<sequence>MARGSREKSSRQAVPLVTGRPDFAAVVQPTTMTMAKRRFIFLGKGVEIAVAVAENQHNHRLRLRHLSIEPETTSSALFATECPGRICPTAPIRLSIGNRHKIYRNDKNKPTNMAVMSLTPTIIVNPGIVAIACAAKSEKVLRQLHPDYGHRAVAGQFNHRNIADQTRSLARSMHRVGRRAKNYGAPFRLD</sequence>
<evidence type="ECO:0000313" key="1">
    <source>
        <dbReference type="EMBL" id="MCG2578168.1"/>
    </source>
</evidence>
<accession>A0ABS9K4U2</accession>
<dbReference type="Proteomes" id="UP001165384">
    <property type="component" value="Unassembled WGS sequence"/>
</dbReference>
<reference evidence="1" key="1">
    <citation type="submission" date="2022-01" db="EMBL/GenBank/DDBJ databases">
        <authorList>
            <person name="Jo J.-H."/>
            <person name="Im W.-T."/>
        </authorList>
    </citation>
    <scope>NUCLEOTIDE SEQUENCE</scope>
    <source>
        <strain evidence="1">XY25</strain>
    </source>
</reference>
<name>A0ABS9K4U2_9RHOO</name>
<comment type="caution">
    <text evidence="1">The sequence shown here is derived from an EMBL/GenBank/DDBJ whole genome shotgun (WGS) entry which is preliminary data.</text>
</comment>
<evidence type="ECO:0000313" key="2">
    <source>
        <dbReference type="Proteomes" id="UP001165384"/>
    </source>
</evidence>
<organism evidence="1 2">
    <name type="scientific">Dechloromonas hankyongensis</name>
    <dbReference type="NCBI Taxonomy" id="2908002"/>
    <lineage>
        <taxon>Bacteria</taxon>
        <taxon>Pseudomonadati</taxon>
        <taxon>Pseudomonadota</taxon>
        <taxon>Betaproteobacteria</taxon>
        <taxon>Rhodocyclales</taxon>
        <taxon>Azonexaceae</taxon>
        <taxon>Dechloromonas</taxon>
    </lineage>
</organism>
<proteinExistence type="predicted"/>
<dbReference type="RefSeq" id="WP_275711496.1">
    <property type="nucleotide sequence ID" value="NZ_JAKLTN010000002.1"/>
</dbReference>
<dbReference type="EMBL" id="JAKLTN010000002">
    <property type="protein sequence ID" value="MCG2578168.1"/>
    <property type="molecule type" value="Genomic_DNA"/>
</dbReference>
<keyword evidence="2" id="KW-1185">Reference proteome</keyword>
<protein>
    <submittedName>
        <fullName evidence="1">Uncharacterized protein</fullName>
    </submittedName>
</protein>
<gene>
    <name evidence="1" type="ORF">LZ012_14325</name>
</gene>